<evidence type="ECO:0000313" key="1">
    <source>
        <dbReference type="EMBL" id="KKK68698.1"/>
    </source>
</evidence>
<gene>
    <name evidence="1" type="ORF">LCGC14_2941450</name>
</gene>
<sequence length="119" mass="13496">MSEVEQFTAVYDRVGHVIKWDQGSIRKIYSGMRSPFEGNSIMWHHMPCKEIDGKHVIIGPTHVECGAFCYYWITEERAENSDIVSIEEITDEDKTQLALPPGPPCDMCAGECSARGRFQ</sequence>
<name>A0A0F8XIF5_9ZZZZ</name>
<reference evidence="1" key="1">
    <citation type="journal article" date="2015" name="Nature">
        <title>Complex archaea that bridge the gap between prokaryotes and eukaryotes.</title>
        <authorList>
            <person name="Spang A."/>
            <person name="Saw J.H."/>
            <person name="Jorgensen S.L."/>
            <person name="Zaremba-Niedzwiedzka K."/>
            <person name="Martijn J."/>
            <person name="Lind A.E."/>
            <person name="van Eijk R."/>
            <person name="Schleper C."/>
            <person name="Guy L."/>
            <person name="Ettema T.J."/>
        </authorList>
    </citation>
    <scope>NUCLEOTIDE SEQUENCE</scope>
</reference>
<accession>A0A0F8XIF5</accession>
<protein>
    <submittedName>
        <fullName evidence="1">Uncharacterized protein</fullName>
    </submittedName>
</protein>
<dbReference type="AlphaFoldDB" id="A0A0F8XIF5"/>
<proteinExistence type="predicted"/>
<organism evidence="1">
    <name type="scientific">marine sediment metagenome</name>
    <dbReference type="NCBI Taxonomy" id="412755"/>
    <lineage>
        <taxon>unclassified sequences</taxon>
        <taxon>metagenomes</taxon>
        <taxon>ecological metagenomes</taxon>
    </lineage>
</organism>
<dbReference type="EMBL" id="LAZR01059007">
    <property type="protein sequence ID" value="KKK68698.1"/>
    <property type="molecule type" value="Genomic_DNA"/>
</dbReference>
<comment type="caution">
    <text evidence="1">The sequence shown here is derived from an EMBL/GenBank/DDBJ whole genome shotgun (WGS) entry which is preliminary data.</text>
</comment>